<comment type="catalytic activity">
    <reaction evidence="10 12">
        <text>L-cysteinyl-[protein] + hexadecanoyl-CoA = S-hexadecanoyl-L-cysteinyl-[protein] + CoA</text>
        <dbReference type="Rhea" id="RHEA:36683"/>
        <dbReference type="Rhea" id="RHEA-COMP:10131"/>
        <dbReference type="Rhea" id="RHEA-COMP:11032"/>
        <dbReference type="ChEBI" id="CHEBI:29950"/>
        <dbReference type="ChEBI" id="CHEBI:57287"/>
        <dbReference type="ChEBI" id="CHEBI:57379"/>
        <dbReference type="ChEBI" id="CHEBI:74151"/>
        <dbReference type="EC" id="2.3.1.225"/>
    </reaction>
</comment>
<keyword evidence="9" id="KW-0449">Lipoprotein</keyword>
<evidence type="ECO:0000256" key="8">
    <source>
        <dbReference type="ARBA" id="ARBA00023139"/>
    </source>
</evidence>
<keyword evidence="12 15" id="KW-0012">Acyltransferase</keyword>
<dbReference type="SUPFAM" id="SSF48403">
    <property type="entry name" value="Ankyrin repeat"/>
    <property type="match status" value="1"/>
</dbReference>
<organism evidence="15 16">
    <name type="scientific">Tieghemiomyces parasiticus</name>
    <dbReference type="NCBI Taxonomy" id="78921"/>
    <lineage>
        <taxon>Eukaryota</taxon>
        <taxon>Fungi</taxon>
        <taxon>Fungi incertae sedis</taxon>
        <taxon>Zoopagomycota</taxon>
        <taxon>Kickxellomycotina</taxon>
        <taxon>Dimargaritomycetes</taxon>
        <taxon>Dimargaritales</taxon>
        <taxon>Dimargaritaceae</taxon>
        <taxon>Tieghemiomyces</taxon>
    </lineage>
</organism>
<dbReference type="Pfam" id="PF12796">
    <property type="entry name" value="Ank_2"/>
    <property type="match status" value="2"/>
</dbReference>
<comment type="subcellular location">
    <subcellularLocation>
        <location evidence="1">Membrane</location>
        <topology evidence="1">Multi-pass membrane protein</topology>
    </subcellularLocation>
</comment>
<feature type="compositionally biased region" description="Pro residues" evidence="13">
    <location>
        <begin position="71"/>
        <end position="87"/>
    </location>
</feature>
<dbReference type="InterPro" id="IPR001594">
    <property type="entry name" value="Palmitoyltrfase_DHHC"/>
</dbReference>
<keyword evidence="5 12" id="KW-1133">Transmembrane helix</keyword>
<dbReference type="InterPro" id="IPR002110">
    <property type="entry name" value="Ankyrin_rpt"/>
</dbReference>
<protein>
    <recommendedName>
        <fullName evidence="12">Palmitoyltransferase</fullName>
        <ecNumber evidence="12">2.3.1.225</ecNumber>
    </recommendedName>
</protein>
<sequence>MVPPATKGNKRRVASFGVTAAPTTPNALEPLLTAVEAAAEQPDHNDALTFPDPPAPVESAPAEPKTEPADPSDPAPGQPTSGIPPMPEMHRAAQLGDLDLAAEITSRDPAAPTEADPQGITALHWAAINNHIPFARMLLDHGANPNAVSQDLRASPLHWACRQNRVAMVAFLLERGADPARADSAGYNALHLAVHASSPMLVAYLAMVARVPLDTADATGHTALMWAAFQGEGTIVRLLLNLGASAAGRDETGFSALHWAVARGFREPVEDLLRCGADTEARDDKGKSPTDIAREVGVTAMYAGVQKKLLVESPPDEIRLFGYPLRTILAYILPFATVYACLQALALFPWFFGLPLALGILLGSHVGMLRLIIRAPTNHTVHKSPYFTAVFQATMIYTILTWLVTLMPGTRHHAFLNSLFLFFALSTLYAFYRCLFMDPGTTPAPQTPEARARAVTDLLEKRILDTNHFCVTCIAPRPLRSKHCRICNRCVARFDHHCPWIYNCIGAANHRLFLFYVVSMVGAIIMFNVLTFKYFATANPAYEPNPSQPCFWGYTICGYFQYNGWVFYLALWDLVHLTWSSFLLGSQAYQIAVAKTTNEGFNAHRYHYFYAQETAGQRTPVASASATPTGSFCGARTLATVADVGNSIASGDIDVPEVMTGNIERHDSSRAAGASRNRGPSFLMRLLPFAGRSRAGSTQGRGHGHGHGHSHGGHGCRDEGGDNRPTFQGTFRNPFDMGPLENCMDFWTEGEYGPLSRVNWYTLDDVRDLPVRPRRRHGQWFGRAQVDSGYEMV</sequence>
<comment type="similarity">
    <text evidence="2">Belongs to the DHHC palmitoyltransferase family. AKR/ZDHHC17 subfamily.</text>
</comment>
<dbReference type="PANTHER" id="PTHR24161">
    <property type="entry name" value="ANK_REP_REGION DOMAIN-CONTAINING PROTEIN-RELATED"/>
    <property type="match status" value="1"/>
</dbReference>
<evidence type="ECO:0000256" key="1">
    <source>
        <dbReference type="ARBA" id="ARBA00004141"/>
    </source>
</evidence>
<dbReference type="Pfam" id="PF01529">
    <property type="entry name" value="DHHC"/>
    <property type="match status" value="1"/>
</dbReference>
<accession>A0A9W8A1J5</accession>
<gene>
    <name evidence="15" type="primary">AKR1_2</name>
    <name evidence="15" type="ORF">IWQ60_007611</name>
</gene>
<name>A0A9W8A1J5_9FUNG</name>
<keyword evidence="4" id="KW-0677">Repeat</keyword>
<evidence type="ECO:0000256" key="7">
    <source>
        <dbReference type="ARBA" id="ARBA00023136"/>
    </source>
</evidence>
<evidence type="ECO:0000313" key="15">
    <source>
        <dbReference type="EMBL" id="KAJ1918049.1"/>
    </source>
</evidence>
<dbReference type="GO" id="GO:0019706">
    <property type="term" value="F:protein-cysteine S-palmitoyltransferase activity"/>
    <property type="evidence" value="ECO:0007669"/>
    <property type="project" value="UniProtKB-EC"/>
</dbReference>
<keyword evidence="12 15" id="KW-0808">Transferase</keyword>
<evidence type="ECO:0000256" key="9">
    <source>
        <dbReference type="ARBA" id="ARBA00023288"/>
    </source>
</evidence>
<comment type="caution">
    <text evidence="15">The sequence shown here is derived from an EMBL/GenBank/DDBJ whole genome shotgun (WGS) entry which is preliminary data.</text>
</comment>
<evidence type="ECO:0000256" key="2">
    <source>
        <dbReference type="ARBA" id="ARBA00010104"/>
    </source>
</evidence>
<evidence type="ECO:0000256" key="6">
    <source>
        <dbReference type="ARBA" id="ARBA00023043"/>
    </source>
</evidence>
<feature type="transmembrane region" description="Helical" evidence="12">
    <location>
        <begin position="385"/>
        <end position="408"/>
    </location>
</feature>
<feature type="transmembrane region" description="Helical" evidence="12">
    <location>
        <begin position="512"/>
        <end position="531"/>
    </location>
</feature>
<keyword evidence="6 11" id="KW-0040">ANK repeat</keyword>
<comment type="domain">
    <text evidence="12">The DHHC domain is required for palmitoyltransferase activity.</text>
</comment>
<feature type="transmembrane region" description="Helical" evidence="12">
    <location>
        <begin position="414"/>
        <end position="432"/>
    </location>
</feature>
<keyword evidence="3 12" id="KW-0812">Transmembrane</keyword>
<dbReference type="EC" id="2.3.1.225" evidence="12"/>
<dbReference type="Proteomes" id="UP001150569">
    <property type="component" value="Unassembled WGS sequence"/>
</dbReference>
<dbReference type="PROSITE" id="PS50088">
    <property type="entry name" value="ANK_REPEAT"/>
    <property type="match status" value="4"/>
</dbReference>
<dbReference type="InterPro" id="IPR036770">
    <property type="entry name" value="Ankyrin_rpt-contain_sf"/>
</dbReference>
<proteinExistence type="inferred from homology"/>
<evidence type="ECO:0000256" key="4">
    <source>
        <dbReference type="ARBA" id="ARBA00022737"/>
    </source>
</evidence>
<feature type="domain" description="Palmitoyltransferase DHHC" evidence="14">
    <location>
        <begin position="465"/>
        <end position="602"/>
    </location>
</feature>
<feature type="compositionally biased region" description="Basic residues" evidence="13">
    <location>
        <begin position="702"/>
        <end position="714"/>
    </location>
</feature>
<dbReference type="Gene3D" id="1.25.40.20">
    <property type="entry name" value="Ankyrin repeat-containing domain"/>
    <property type="match status" value="2"/>
</dbReference>
<dbReference type="GO" id="GO:0016020">
    <property type="term" value="C:membrane"/>
    <property type="evidence" value="ECO:0007669"/>
    <property type="project" value="UniProtKB-SubCell"/>
</dbReference>
<feature type="repeat" description="ANK" evidence="11">
    <location>
        <begin position="252"/>
        <end position="284"/>
    </location>
</feature>
<feature type="repeat" description="ANK" evidence="11">
    <location>
        <begin position="118"/>
        <end position="150"/>
    </location>
</feature>
<dbReference type="OrthoDB" id="6781668at2759"/>
<reference evidence="15" key="1">
    <citation type="submission" date="2022-07" db="EMBL/GenBank/DDBJ databases">
        <title>Phylogenomic reconstructions and comparative analyses of Kickxellomycotina fungi.</title>
        <authorList>
            <person name="Reynolds N.K."/>
            <person name="Stajich J.E."/>
            <person name="Barry K."/>
            <person name="Grigoriev I.V."/>
            <person name="Crous P."/>
            <person name="Smith M.E."/>
        </authorList>
    </citation>
    <scope>NUCLEOTIDE SEQUENCE</scope>
    <source>
        <strain evidence="15">RSA 861</strain>
    </source>
</reference>
<dbReference type="SMART" id="SM00248">
    <property type="entry name" value="ANK"/>
    <property type="match status" value="5"/>
</dbReference>
<evidence type="ECO:0000259" key="14">
    <source>
        <dbReference type="Pfam" id="PF01529"/>
    </source>
</evidence>
<evidence type="ECO:0000256" key="12">
    <source>
        <dbReference type="RuleBase" id="RU079119"/>
    </source>
</evidence>
<dbReference type="AlphaFoldDB" id="A0A9W8A1J5"/>
<dbReference type="PANTHER" id="PTHR24161:SF85">
    <property type="entry name" value="PALMITOYLTRANSFERASE HIP14"/>
    <property type="match status" value="1"/>
</dbReference>
<keyword evidence="8" id="KW-0564">Palmitate</keyword>
<evidence type="ECO:0000256" key="10">
    <source>
        <dbReference type="ARBA" id="ARBA00048048"/>
    </source>
</evidence>
<dbReference type="EMBL" id="JANBPT010000519">
    <property type="protein sequence ID" value="KAJ1918049.1"/>
    <property type="molecule type" value="Genomic_DNA"/>
</dbReference>
<keyword evidence="7 12" id="KW-0472">Membrane</keyword>
<dbReference type="PROSITE" id="PS50216">
    <property type="entry name" value="DHHC"/>
    <property type="match status" value="1"/>
</dbReference>
<evidence type="ECO:0000256" key="3">
    <source>
        <dbReference type="ARBA" id="ARBA00022692"/>
    </source>
</evidence>
<feature type="transmembrane region" description="Helical" evidence="12">
    <location>
        <begin position="354"/>
        <end position="373"/>
    </location>
</feature>
<evidence type="ECO:0000256" key="13">
    <source>
        <dbReference type="SAM" id="MobiDB-lite"/>
    </source>
</evidence>
<keyword evidence="16" id="KW-1185">Reference proteome</keyword>
<feature type="repeat" description="ANK" evidence="11">
    <location>
        <begin position="152"/>
        <end position="184"/>
    </location>
</feature>
<evidence type="ECO:0000256" key="11">
    <source>
        <dbReference type="PROSITE-ProRule" id="PRU00023"/>
    </source>
</evidence>
<evidence type="ECO:0000313" key="16">
    <source>
        <dbReference type="Proteomes" id="UP001150569"/>
    </source>
</evidence>
<feature type="region of interest" description="Disordered" evidence="13">
    <location>
        <begin position="693"/>
        <end position="733"/>
    </location>
</feature>
<dbReference type="PROSITE" id="PS50297">
    <property type="entry name" value="ANK_REP_REGION"/>
    <property type="match status" value="4"/>
</dbReference>
<evidence type="ECO:0000256" key="5">
    <source>
        <dbReference type="ARBA" id="ARBA00022989"/>
    </source>
</evidence>
<feature type="region of interest" description="Disordered" evidence="13">
    <location>
        <begin position="1"/>
        <end position="89"/>
    </location>
</feature>
<feature type="repeat" description="ANK" evidence="11">
    <location>
        <begin position="219"/>
        <end position="251"/>
    </location>
</feature>
<feature type="transmembrane region" description="Helical" evidence="12">
    <location>
        <begin position="328"/>
        <end position="348"/>
    </location>
</feature>
<feature type="transmembrane region" description="Helical" evidence="12">
    <location>
        <begin position="551"/>
        <end position="571"/>
    </location>
</feature>